<name>A0A8X6MFX6_NEPPI</name>
<evidence type="ECO:0000256" key="4">
    <source>
        <dbReference type="ARBA" id="ARBA00022461"/>
    </source>
</evidence>
<evidence type="ECO:0000313" key="14">
    <source>
        <dbReference type="Proteomes" id="UP000887013"/>
    </source>
</evidence>
<dbReference type="EMBL" id="BMAW01046314">
    <property type="protein sequence ID" value="GFS54760.1"/>
    <property type="molecule type" value="Genomic_DNA"/>
</dbReference>
<keyword evidence="11 12" id="KW-0407">Ion channel</keyword>
<feature type="non-terminal residue" evidence="13">
    <location>
        <position position="389"/>
    </location>
</feature>
<dbReference type="PANTHER" id="PTHR11690:SF248">
    <property type="entry name" value="PICKPOCKET 17, ISOFORM A"/>
    <property type="match status" value="1"/>
</dbReference>
<dbReference type="OrthoDB" id="10051479at2759"/>
<keyword evidence="7" id="KW-0915">Sodium</keyword>
<evidence type="ECO:0000256" key="5">
    <source>
        <dbReference type="ARBA" id="ARBA00022692"/>
    </source>
</evidence>
<accession>A0A8X6MFX6</accession>
<dbReference type="Gene3D" id="1.10.287.820">
    <property type="entry name" value="Acid-sensing ion channel domain"/>
    <property type="match status" value="1"/>
</dbReference>
<protein>
    <submittedName>
        <fullName evidence="13">Acid-sensing ion channel 3</fullName>
    </submittedName>
</protein>
<keyword evidence="5 12" id="KW-0812">Transmembrane</keyword>
<dbReference type="GO" id="GO:0015280">
    <property type="term" value="F:ligand-gated sodium channel activity"/>
    <property type="evidence" value="ECO:0007669"/>
    <property type="project" value="TreeGrafter"/>
</dbReference>
<evidence type="ECO:0000256" key="1">
    <source>
        <dbReference type="ARBA" id="ARBA00004141"/>
    </source>
</evidence>
<dbReference type="PANTHER" id="PTHR11690">
    <property type="entry name" value="AMILORIDE-SENSITIVE SODIUM CHANNEL-RELATED"/>
    <property type="match status" value="1"/>
</dbReference>
<evidence type="ECO:0000256" key="2">
    <source>
        <dbReference type="ARBA" id="ARBA00007193"/>
    </source>
</evidence>
<dbReference type="AlphaFoldDB" id="A0A8X6MFX6"/>
<evidence type="ECO:0000256" key="11">
    <source>
        <dbReference type="ARBA" id="ARBA00023303"/>
    </source>
</evidence>
<comment type="caution">
    <text evidence="13">The sequence shown here is derived from an EMBL/GenBank/DDBJ whole genome shotgun (WGS) entry which is preliminary data.</text>
</comment>
<dbReference type="Pfam" id="PF00858">
    <property type="entry name" value="ASC"/>
    <property type="match status" value="1"/>
</dbReference>
<dbReference type="Gene3D" id="2.60.470.10">
    <property type="entry name" value="Acid-sensing ion channels like domains"/>
    <property type="match status" value="1"/>
</dbReference>
<evidence type="ECO:0000256" key="3">
    <source>
        <dbReference type="ARBA" id="ARBA00022448"/>
    </source>
</evidence>
<keyword evidence="6" id="KW-1133">Transmembrane helix</keyword>
<evidence type="ECO:0000313" key="13">
    <source>
        <dbReference type="EMBL" id="GFS54760.1"/>
    </source>
</evidence>
<keyword evidence="14" id="KW-1185">Reference proteome</keyword>
<evidence type="ECO:0000256" key="8">
    <source>
        <dbReference type="ARBA" id="ARBA00023065"/>
    </source>
</evidence>
<evidence type="ECO:0000256" key="6">
    <source>
        <dbReference type="ARBA" id="ARBA00022989"/>
    </source>
</evidence>
<reference evidence="13" key="1">
    <citation type="submission" date="2020-08" db="EMBL/GenBank/DDBJ databases">
        <title>Multicomponent nature underlies the extraordinary mechanical properties of spider dragline silk.</title>
        <authorList>
            <person name="Kono N."/>
            <person name="Nakamura H."/>
            <person name="Mori M."/>
            <person name="Yoshida Y."/>
            <person name="Ohtoshi R."/>
            <person name="Malay A.D."/>
            <person name="Moran D.A.P."/>
            <person name="Tomita M."/>
            <person name="Numata K."/>
            <person name="Arakawa K."/>
        </authorList>
    </citation>
    <scope>NUCLEOTIDE SEQUENCE</scope>
</reference>
<evidence type="ECO:0000256" key="10">
    <source>
        <dbReference type="ARBA" id="ARBA00023201"/>
    </source>
</evidence>
<keyword evidence="4 12" id="KW-0894">Sodium channel</keyword>
<proteinExistence type="inferred from homology"/>
<keyword evidence="3 12" id="KW-0813">Transport</keyword>
<dbReference type="PRINTS" id="PR01078">
    <property type="entry name" value="AMINACHANNEL"/>
</dbReference>
<evidence type="ECO:0000256" key="7">
    <source>
        <dbReference type="ARBA" id="ARBA00023053"/>
    </source>
</evidence>
<comment type="similarity">
    <text evidence="2 12">Belongs to the amiloride-sensitive sodium channel (TC 1.A.6) family.</text>
</comment>
<gene>
    <name evidence="13" type="primary">Asic3</name>
    <name evidence="13" type="ORF">NPIL_122661</name>
</gene>
<comment type="subcellular location">
    <subcellularLocation>
        <location evidence="1">Membrane</location>
        <topology evidence="1">Multi-pass membrane protein</topology>
    </subcellularLocation>
</comment>
<keyword evidence="9" id="KW-0472">Membrane</keyword>
<organism evidence="13 14">
    <name type="scientific">Nephila pilipes</name>
    <name type="common">Giant wood spider</name>
    <name type="synonym">Nephila maculata</name>
    <dbReference type="NCBI Taxonomy" id="299642"/>
    <lineage>
        <taxon>Eukaryota</taxon>
        <taxon>Metazoa</taxon>
        <taxon>Ecdysozoa</taxon>
        <taxon>Arthropoda</taxon>
        <taxon>Chelicerata</taxon>
        <taxon>Arachnida</taxon>
        <taxon>Araneae</taxon>
        <taxon>Araneomorphae</taxon>
        <taxon>Entelegynae</taxon>
        <taxon>Araneoidea</taxon>
        <taxon>Nephilidae</taxon>
        <taxon>Nephila</taxon>
    </lineage>
</organism>
<dbReference type="GO" id="GO:0005886">
    <property type="term" value="C:plasma membrane"/>
    <property type="evidence" value="ECO:0007669"/>
    <property type="project" value="TreeGrafter"/>
</dbReference>
<sequence length="389" mass="44787">MYWLPTPFRGHCVDYERRQGSSVSHQKDCVRTCIQTENIAKCGCIDPTLNVTEYFKLCDLTNTTQMCCLDDVLETLSNNGPFCDCPQPIMGSSYKSYKFFKMYFLYPIVFTLEVEQAKSLEFPAVSICNFNRMRQSLFIVVGTPLLFSERSSLFYCNKANDSGRNEIKKSMQQYLVEYYEMNEERCLMNGHNPSTLKQKCFFHERSCPQNRFTYFQNLRYGNCIMFNKHNKENEALTVSDVGHNTGLILEINLQSFFYHPSTKAIGARVVIHHPNETPSPEDQGFNASPGTEISVSLRQSIMYRLPTPFRDHCVDYERLQGSSVSNQKDCVRTCIQTENFAKCNCIDQTLNVMTNLTHCRLTNQTQMCCLDVVLETLSNYGPFCDCPQP</sequence>
<evidence type="ECO:0000256" key="9">
    <source>
        <dbReference type="ARBA" id="ARBA00023136"/>
    </source>
</evidence>
<dbReference type="Proteomes" id="UP000887013">
    <property type="component" value="Unassembled WGS sequence"/>
</dbReference>
<keyword evidence="10 12" id="KW-0739">Sodium transport</keyword>
<dbReference type="InterPro" id="IPR001873">
    <property type="entry name" value="ENaC"/>
</dbReference>
<keyword evidence="8 12" id="KW-0406">Ion transport</keyword>
<evidence type="ECO:0000256" key="12">
    <source>
        <dbReference type="RuleBase" id="RU000679"/>
    </source>
</evidence>